<dbReference type="AlphaFoldDB" id="A0AAJ7SU25"/>
<dbReference type="InterPro" id="IPR011024">
    <property type="entry name" value="G_crystallin-like"/>
</dbReference>
<protein>
    <submittedName>
        <fullName evidence="6 7">Gamma-crystallin C-like</fullName>
    </submittedName>
</protein>
<keyword evidence="5" id="KW-1185">Reference proteome</keyword>
<reference evidence="7" key="1">
    <citation type="submission" date="2025-04" db="UniProtKB">
        <authorList>
            <consortium name="RefSeq"/>
        </authorList>
    </citation>
    <scope>IDENTIFICATION</scope>
    <source>
        <tissue evidence="7">Sperm</tissue>
    </source>
</reference>
<dbReference type="GO" id="GO:0007601">
    <property type="term" value="P:visual perception"/>
    <property type="evidence" value="ECO:0007669"/>
    <property type="project" value="TreeGrafter"/>
</dbReference>
<evidence type="ECO:0000259" key="4">
    <source>
        <dbReference type="SMART" id="SM00247"/>
    </source>
</evidence>
<feature type="domain" description="Beta/gamma crystallin 'Greek key'" evidence="4">
    <location>
        <begin position="121"/>
        <end position="212"/>
    </location>
</feature>
<dbReference type="GO" id="GO:0002088">
    <property type="term" value="P:lens development in camera-type eye"/>
    <property type="evidence" value="ECO:0007669"/>
    <property type="project" value="TreeGrafter"/>
</dbReference>
<dbReference type="Pfam" id="PF00030">
    <property type="entry name" value="Crystall"/>
    <property type="match status" value="2"/>
</dbReference>
<dbReference type="GO" id="GO:0005212">
    <property type="term" value="F:structural constituent of eye lens"/>
    <property type="evidence" value="ECO:0007669"/>
    <property type="project" value="TreeGrafter"/>
</dbReference>
<evidence type="ECO:0000313" key="9">
    <source>
        <dbReference type="RefSeq" id="XP_032804785.1"/>
    </source>
</evidence>
<evidence type="ECO:0000256" key="2">
    <source>
        <dbReference type="ARBA" id="ARBA00022737"/>
    </source>
</evidence>
<dbReference type="Proteomes" id="UP001318040">
    <property type="component" value="Chromosome 1"/>
</dbReference>
<dbReference type="SUPFAM" id="SSF49695">
    <property type="entry name" value="gamma-Crystallin-like"/>
    <property type="match status" value="1"/>
</dbReference>
<dbReference type="KEGG" id="pmrn:116939883"/>
<dbReference type="InterPro" id="IPR050252">
    <property type="entry name" value="Beta/Gamma-Crystallin"/>
</dbReference>
<accession>A0AAJ7SU25</accession>
<feature type="domain" description="Beta/gamma crystallin 'Greek key'" evidence="4">
    <location>
        <begin position="14"/>
        <end position="112"/>
    </location>
</feature>
<gene>
    <name evidence="6 7 8 9 10 11 12" type="primary">LOC116939883</name>
</gene>
<keyword evidence="2" id="KW-0677">Repeat</keyword>
<dbReference type="PANTHER" id="PTHR11818">
    <property type="entry name" value="BETA/GAMMA CRYSTALLIN"/>
    <property type="match status" value="1"/>
</dbReference>
<evidence type="ECO:0000313" key="11">
    <source>
        <dbReference type="RefSeq" id="XP_032804803.1"/>
    </source>
</evidence>
<dbReference type="InterPro" id="IPR001064">
    <property type="entry name" value="Beta/gamma_crystallin"/>
</dbReference>
<dbReference type="SMART" id="SM00247">
    <property type="entry name" value="XTALbg"/>
    <property type="match status" value="2"/>
</dbReference>
<evidence type="ECO:0000313" key="10">
    <source>
        <dbReference type="RefSeq" id="XP_032804794.1"/>
    </source>
</evidence>
<comment type="similarity">
    <text evidence="1">Belongs to the beta/gamma-crystallin family.</text>
</comment>
<name>A0AAJ7SU25_PETMA</name>
<dbReference type="RefSeq" id="XP_032804756.1">
    <property type="nucleotide sequence ID" value="XM_032948865.1"/>
</dbReference>
<evidence type="ECO:0000256" key="1">
    <source>
        <dbReference type="ARBA" id="ARBA00009646"/>
    </source>
</evidence>
<evidence type="ECO:0000313" key="7">
    <source>
        <dbReference type="RefSeq" id="XP_032804766.1"/>
    </source>
</evidence>
<dbReference type="GeneID" id="116939883"/>
<dbReference type="RefSeq" id="XP_032804766.1">
    <property type="nucleotide sequence ID" value="XM_032948875.1"/>
</dbReference>
<proteinExistence type="inferred from homology"/>
<evidence type="ECO:0000313" key="8">
    <source>
        <dbReference type="RefSeq" id="XP_032804777.1"/>
    </source>
</evidence>
<dbReference type="RefSeq" id="XP_032804785.1">
    <property type="nucleotide sequence ID" value="XM_032948894.1"/>
</dbReference>
<dbReference type="RefSeq" id="XP_032804803.1">
    <property type="nucleotide sequence ID" value="XM_032948912.1"/>
</dbReference>
<feature type="region of interest" description="Disordered" evidence="3">
    <location>
        <begin position="215"/>
        <end position="250"/>
    </location>
</feature>
<reference evidence="5" key="2">
    <citation type="submission" date="2025-05" db="UniProtKB">
        <authorList>
            <consortium name="RefSeq"/>
        </authorList>
    </citation>
    <scope>NUCLEOTIDE SEQUENCE [LARGE SCALE GENOMIC DNA]</scope>
    <source>
        <tissue evidence="6 8">Sperm</tissue>
    </source>
</reference>
<evidence type="ECO:0000313" key="5">
    <source>
        <dbReference type="Proteomes" id="UP001318040"/>
    </source>
</evidence>
<organism evidence="5 7">
    <name type="scientific">Petromyzon marinus</name>
    <name type="common">Sea lamprey</name>
    <dbReference type="NCBI Taxonomy" id="7757"/>
    <lineage>
        <taxon>Eukaryota</taxon>
        <taxon>Metazoa</taxon>
        <taxon>Chordata</taxon>
        <taxon>Craniata</taxon>
        <taxon>Vertebrata</taxon>
        <taxon>Cyclostomata</taxon>
        <taxon>Hyperoartia</taxon>
        <taxon>Petromyzontiformes</taxon>
        <taxon>Petromyzontidae</taxon>
        <taxon>Petromyzon</taxon>
    </lineage>
</organism>
<dbReference type="Gene3D" id="2.60.20.10">
    <property type="entry name" value="Crystallins"/>
    <property type="match status" value="2"/>
</dbReference>
<sequence length="262" mass="28396">MGSELQRPFEPKDRVTLYDFTNLQGRGLPLTRDCPRLLEPRRSFRRRTAHEPAAHGPVRCHSVRVSRGAWLGYALEEFSGPAALWDGVGGGEHRHAGSWGGFPTVVASVRRLRRDLECPPLLQLHSEPGGRGRSVDLRVDVPDLATLTSREEPSDGVDPRSAPTLGRVASVRVCGGVWVVYRDPNYRGPHRVLEGRGCLDVCGPAPASVRRVAFTPVGDSPSPNLEMDPSPKPGLSQLGEQSSDDAMTPTCIPCVTVQGSSL</sequence>
<evidence type="ECO:0000313" key="12">
    <source>
        <dbReference type="RefSeq" id="XP_032804812.1"/>
    </source>
</evidence>
<evidence type="ECO:0000313" key="6">
    <source>
        <dbReference type="RefSeq" id="XP_032804756.1"/>
    </source>
</evidence>
<evidence type="ECO:0000256" key="3">
    <source>
        <dbReference type="SAM" id="MobiDB-lite"/>
    </source>
</evidence>
<dbReference type="RefSeq" id="XP_032804777.1">
    <property type="nucleotide sequence ID" value="XM_032948886.1"/>
</dbReference>
<dbReference type="RefSeq" id="XP_032804794.1">
    <property type="nucleotide sequence ID" value="XM_032948903.1"/>
</dbReference>
<dbReference type="RefSeq" id="XP_032804812.1">
    <property type="nucleotide sequence ID" value="XM_032948921.1"/>
</dbReference>
<dbReference type="PANTHER" id="PTHR11818:SF15">
    <property type="entry name" value="BETAGAMMAX-CRYSTALLIN"/>
    <property type="match status" value="1"/>
</dbReference>